<name>A0A8T2S1I8_CERRI</name>
<proteinExistence type="predicted"/>
<sequence>MCARFSLSNLQDHQHRRGGGDRVKAFAYPMFDHWNMSRDTELFLLNENLCCARSLVTIKDIARVHVRTNFSVKSSINGARFRSMYFMNSSAGSPFGGARLQVRQLLSLNTTNTEDGII</sequence>
<organism evidence="1 2">
    <name type="scientific">Ceratopteris richardii</name>
    <name type="common">Triangle waterfern</name>
    <dbReference type="NCBI Taxonomy" id="49495"/>
    <lineage>
        <taxon>Eukaryota</taxon>
        <taxon>Viridiplantae</taxon>
        <taxon>Streptophyta</taxon>
        <taxon>Embryophyta</taxon>
        <taxon>Tracheophyta</taxon>
        <taxon>Polypodiopsida</taxon>
        <taxon>Polypodiidae</taxon>
        <taxon>Polypodiales</taxon>
        <taxon>Pteridineae</taxon>
        <taxon>Pteridaceae</taxon>
        <taxon>Parkerioideae</taxon>
        <taxon>Ceratopteris</taxon>
    </lineage>
</organism>
<dbReference type="EMBL" id="CM035428">
    <property type="protein sequence ID" value="KAH7302619.1"/>
    <property type="molecule type" value="Genomic_DNA"/>
</dbReference>
<keyword evidence="2" id="KW-1185">Reference proteome</keyword>
<dbReference type="AlphaFoldDB" id="A0A8T2S1I8"/>
<accession>A0A8T2S1I8</accession>
<gene>
    <name evidence="1" type="ORF">KP509_23G079900</name>
</gene>
<comment type="caution">
    <text evidence="1">The sequence shown here is derived from an EMBL/GenBank/DDBJ whole genome shotgun (WGS) entry which is preliminary data.</text>
</comment>
<evidence type="ECO:0000313" key="2">
    <source>
        <dbReference type="Proteomes" id="UP000825935"/>
    </source>
</evidence>
<reference evidence="1 2" key="1">
    <citation type="submission" date="2021-08" db="EMBL/GenBank/DDBJ databases">
        <title>WGS assembly of Ceratopteris richardii.</title>
        <authorList>
            <person name="Marchant D.B."/>
            <person name="Chen G."/>
            <person name="Jenkins J."/>
            <person name="Shu S."/>
            <person name="Leebens-Mack J."/>
            <person name="Grimwood J."/>
            <person name="Schmutz J."/>
            <person name="Soltis P."/>
            <person name="Soltis D."/>
            <person name="Chen Z.-H."/>
        </authorList>
    </citation>
    <scope>NUCLEOTIDE SEQUENCE [LARGE SCALE GENOMIC DNA]</scope>
    <source>
        <strain evidence="1">Whitten #5841</strain>
        <tissue evidence="1">Leaf</tissue>
    </source>
</reference>
<dbReference type="Proteomes" id="UP000825935">
    <property type="component" value="Chromosome 23"/>
</dbReference>
<evidence type="ECO:0000313" key="1">
    <source>
        <dbReference type="EMBL" id="KAH7302619.1"/>
    </source>
</evidence>
<protein>
    <submittedName>
        <fullName evidence="1">Uncharacterized protein</fullName>
    </submittedName>
</protein>